<sequence>MGQLNKRVPDGQAEQLNAELFINLHQLRNAKLKCVGAIIQFKHNLTIPEDYSLNLISRRIMIFILRFAFKKAIIYNSIRRSIIRADNISTNLLD</sequence>
<proteinExistence type="predicted"/>
<dbReference type="EMBL" id="REGN01004939">
    <property type="protein sequence ID" value="RNA15479.1"/>
    <property type="molecule type" value="Genomic_DNA"/>
</dbReference>
<reference evidence="1 2" key="1">
    <citation type="journal article" date="2018" name="Sci. Rep.">
        <title>Genomic signatures of local adaptation to the degree of environmental predictability in rotifers.</title>
        <authorList>
            <person name="Franch-Gras L."/>
            <person name="Hahn C."/>
            <person name="Garcia-Roger E.M."/>
            <person name="Carmona M.J."/>
            <person name="Serra M."/>
            <person name="Gomez A."/>
        </authorList>
    </citation>
    <scope>NUCLEOTIDE SEQUENCE [LARGE SCALE GENOMIC DNA]</scope>
    <source>
        <strain evidence="1">HYR1</strain>
    </source>
</reference>
<accession>A0A3M7QW94</accession>
<comment type="caution">
    <text evidence="1">The sequence shown here is derived from an EMBL/GenBank/DDBJ whole genome shotgun (WGS) entry which is preliminary data.</text>
</comment>
<dbReference type="AlphaFoldDB" id="A0A3M7QW94"/>
<evidence type="ECO:0000313" key="1">
    <source>
        <dbReference type="EMBL" id="RNA15479.1"/>
    </source>
</evidence>
<dbReference type="Proteomes" id="UP000276133">
    <property type="component" value="Unassembled WGS sequence"/>
</dbReference>
<organism evidence="1 2">
    <name type="scientific">Brachionus plicatilis</name>
    <name type="common">Marine rotifer</name>
    <name type="synonym">Brachionus muelleri</name>
    <dbReference type="NCBI Taxonomy" id="10195"/>
    <lineage>
        <taxon>Eukaryota</taxon>
        <taxon>Metazoa</taxon>
        <taxon>Spiralia</taxon>
        <taxon>Gnathifera</taxon>
        <taxon>Rotifera</taxon>
        <taxon>Eurotatoria</taxon>
        <taxon>Monogononta</taxon>
        <taxon>Pseudotrocha</taxon>
        <taxon>Ploima</taxon>
        <taxon>Brachionidae</taxon>
        <taxon>Brachionus</taxon>
    </lineage>
</organism>
<gene>
    <name evidence="1" type="ORF">BpHYR1_024408</name>
</gene>
<evidence type="ECO:0000313" key="2">
    <source>
        <dbReference type="Proteomes" id="UP000276133"/>
    </source>
</evidence>
<name>A0A3M7QW94_BRAPC</name>
<protein>
    <submittedName>
        <fullName evidence="1">Uncharacterized protein</fullName>
    </submittedName>
</protein>
<keyword evidence="2" id="KW-1185">Reference proteome</keyword>